<accession>A0A517SYN2</accession>
<keyword evidence="3" id="KW-1185">Reference proteome</keyword>
<gene>
    <name evidence="2" type="ORF">SV7mr_36830</name>
</gene>
<organism evidence="2 3">
    <name type="scientific">Stieleria bergensis</name>
    <dbReference type="NCBI Taxonomy" id="2528025"/>
    <lineage>
        <taxon>Bacteria</taxon>
        <taxon>Pseudomonadati</taxon>
        <taxon>Planctomycetota</taxon>
        <taxon>Planctomycetia</taxon>
        <taxon>Pirellulales</taxon>
        <taxon>Pirellulaceae</taxon>
        <taxon>Stieleria</taxon>
    </lineage>
</organism>
<evidence type="ECO:0000313" key="3">
    <source>
        <dbReference type="Proteomes" id="UP000315003"/>
    </source>
</evidence>
<evidence type="ECO:0000313" key="2">
    <source>
        <dbReference type="EMBL" id="QDT61151.1"/>
    </source>
</evidence>
<proteinExistence type="predicted"/>
<protein>
    <recommendedName>
        <fullName evidence="4">PEP-CTERM protein-sorting domain-containing protein</fullName>
    </recommendedName>
</protein>
<keyword evidence="1" id="KW-0732">Signal</keyword>
<feature type="chain" id="PRO_5021951885" description="PEP-CTERM protein-sorting domain-containing protein" evidence="1">
    <location>
        <begin position="36"/>
        <end position="308"/>
    </location>
</feature>
<evidence type="ECO:0000256" key="1">
    <source>
        <dbReference type="SAM" id="SignalP"/>
    </source>
</evidence>
<dbReference type="Proteomes" id="UP000315003">
    <property type="component" value="Chromosome"/>
</dbReference>
<dbReference type="EMBL" id="CP036272">
    <property type="protein sequence ID" value="QDT61151.1"/>
    <property type="molecule type" value="Genomic_DNA"/>
</dbReference>
<dbReference type="AlphaFoldDB" id="A0A517SYN2"/>
<name>A0A517SYN2_9BACT</name>
<evidence type="ECO:0008006" key="4">
    <source>
        <dbReference type="Google" id="ProtNLM"/>
    </source>
</evidence>
<dbReference type="RefSeq" id="WP_145274905.1">
    <property type="nucleotide sequence ID" value="NZ_CP036272.1"/>
</dbReference>
<reference evidence="2 3" key="1">
    <citation type="submission" date="2019-02" db="EMBL/GenBank/DDBJ databases">
        <title>Deep-cultivation of Planctomycetes and their phenomic and genomic characterization uncovers novel biology.</title>
        <authorList>
            <person name="Wiegand S."/>
            <person name="Jogler M."/>
            <person name="Boedeker C."/>
            <person name="Pinto D."/>
            <person name="Vollmers J."/>
            <person name="Rivas-Marin E."/>
            <person name="Kohn T."/>
            <person name="Peeters S.H."/>
            <person name="Heuer A."/>
            <person name="Rast P."/>
            <person name="Oberbeckmann S."/>
            <person name="Bunk B."/>
            <person name="Jeske O."/>
            <person name="Meyerdierks A."/>
            <person name="Storesund J.E."/>
            <person name="Kallscheuer N."/>
            <person name="Luecker S."/>
            <person name="Lage O.M."/>
            <person name="Pohl T."/>
            <person name="Merkel B.J."/>
            <person name="Hornburger P."/>
            <person name="Mueller R.-W."/>
            <person name="Bruemmer F."/>
            <person name="Labrenz M."/>
            <person name="Spormann A.M."/>
            <person name="Op den Camp H."/>
            <person name="Overmann J."/>
            <person name="Amann R."/>
            <person name="Jetten M.S.M."/>
            <person name="Mascher T."/>
            <person name="Medema M.H."/>
            <person name="Devos D.P."/>
            <person name="Kaster A.-K."/>
            <person name="Ovreas L."/>
            <person name="Rohde M."/>
            <person name="Galperin M.Y."/>
            <person name="Jogler C."/>
        </authorList>
    </citation>
    <scope>NUCLEOTIDE SEQUENCE [LARGE SCALE GENOMIC DNA]</scope>
    <source>
        <strain evidence="2 3">SV_7m_r</strain>
    </source>
</reference>
<feature type="signal peptide" evidence="1">
    <location>
        <begin position="1"/>
        <end position="35"/>
    </location>
</feature>
<sequence length="308" mass="33523" precursor="true">MNLITKLNFRMPVVKRLVACLPVLISLLVADSSSAQFTADAIVSEAEDEVSRLTDKDGVSLLNTNARVVLRFKVMFATQGKIDGRSSDIATYNSFANTQARLTNSIFGGAADSSITDADQWDWKAVLSTNSGTRAEVNSSTQYDDDADYASDKITIDMINPVFNTHSGLLASNYRELWEEPLVNMNKTQTLTNNSGNTWTGTDKLPVGNSIDKGLGGGANDLAFYGKKTPSVFWKNGEDKLKKANRIYAISPLLYVVNVNFGTGLDASYVIMESPEPTTFAMFLIGILVCLCCRRGRKEAKVAASIVP</sequence>